<dbReference type="Proteomes" id="UP000054565">
    <property type="component" value="Unassembled WGS sequence"/>
</dbReference>
<dbReference type="AlphaFoldDB" id="A0A0J6YHN7"/>
<gene>
    <name evidence="2" type="ORF">CIRG_07876</name>
</gene>
<evidence type="ECO:0000313" key="2">
    <source>
        <dbReference type="EMBL" id="KMP08196.1"/>
    </source>
</evidence>
<reference evidence="3" key="1">
    <citation type="journal article" date="2010" name="Genome Res.">
        <title>Population genomic sequencing of Coccidioides fungi reveals recent hybridization and transposon control.</title>
        <authorList>
            <person name="Neafsey D.E."/>
            <person name="Barker B.M."/>
            <person name="Sharpton T.J."/>
            <person name="Stajich J.E."/>
            <person name="Park D.J."/>
            <person name="Whiston E."/>
            <person name="Hung C.-Y."/>
            <person name="McMahan C."/>
            <person name="White J."/>
            <person name="Sykes S."/>
            <person name="Heiman D."/>
            <person name="Young S."/>
            <person name="Zeng Q."/>
            <person name="Abouelleil A."/>
            <person name="Aftuck L."/>
            <person name="Bessette D."/>
            <person name="Brown A."/>
            <person name="FitzGerald M."/>
            <person name="Lui A."/>
            <person name="Macdonald J.P."/>
            <person name="Priest M."/>
            <person name="Orbach M.J."/>
            <person name="Galgiani J.N."/>
            <person name="Kirkland T.N."/>
            <person name="Cole G.T."/>
            <person name="Birren B.W."/>
            <person name="Henn M.R."/>
            <person name="Taylor J.W."/>
            <person name="Rounsley S.D."/>
        </authorList>
    </citation>
    <scope>NUCLEOTIDE SEQUENCE [LARGE SCALE GENOMIC DNA]</scope>
    <source>
        <strain evidence="3">RMSCC 2394</strain>
    </source>
</reference>
<feature type="region of interest" description="Disordered" evidence="1">
    <location>
        <begin position="1"/>
        <end position="57"/>
    </location>
</feature>
<evidence type="ECO:0000256" key="1">
    <source>
        <dbReference type="SAM" id="MobiDB-lite"/>
    </source>
</evidence>
<protein>
    <submittedName>
        <fullName evidence="2">Uncharacterized protein</fullName>
    </submittedName>
</protein>
<accession>A0A0J6YHN7</accession>
<feature type="compositionally biased region" description="Polar residues" evidence="1">
    <location>
        <begin position="45"/>
        <end position="57"/>
    </location>
</feature>
<organism evidence="2 3">
    <name type="scientific">Coccidioides immitis RMSCC 2394</name>
    <dbReference type="NCBI Taxonomy" id="404692"/>
    <lineage>
        <taxon>Eukaryota</taxon>
        <taxon>Fungi</taxon>
        <taxon>Dikarya</taxon>
        <taxon>Ascomycota</taxon>
        <taxon>Pezizomycotina</taxon>
        <taxon>Eurotiomycetes</taxon>
        <taxon>Eurotiomycetidae</taxon>
        <taxon>Onygenales</taxon>
        <taxon>Onygenaceae</taxon>
        <taxon>Coccidioides</taxon>
    </lineage>
</organism>
<sequence>MSAVHLASQSAVEQNRKSCDGNSCVEPGASHGGGGTTVGPGIALSGTNRQPQMRNTSNSMNVSGLLVITLAWSEGSCCISARARERESTVQTALLFIMRTAPFKPFYLARHNGH</sequence>
<evidence type="ECO:0000313" key="3">
    <source>
        <dbReference type="Proteomes" id="UP000054565"/>
    </source>
</evidence>
<dbReference type="EMBL" id="DS028097">
    <property type="protein sequence ID" value="KMP08196.1"/>
    <property type="molecule type" value="Genomic_DNA"/>
</dbReference>
<proteinExistence type="predicted"/>
<name>A0A0J6YHN7_COCIT</name>